<evidence type="ECO:0000256" key="1">
    <source>
        <dbReference type="SAM" id="MobiDB-lite"/>
    </source>
</evidence>
<name>A0A6G0SBD5_9STRA</name>
<accession>A0A6G0SBD5</accession>
<sequence length="85" mass="9313">MKGISSLVSHSTLTQRRVRKSSQCGSRHKLRKPPRVLVLPSLPSTSVRVGPDRCSLLSDITAQQCQALLRLPVAREAPNPAFRLG</sequence>
<comment type="caution">
    <text evidence="2">The sequence shown here is derived from an EMBL/GenBank/DDBJ whole genome shotgun (WGS) entry which is preliminary data.</text>
</comment>
<protein>
    <submittedName>
        <fullName evidence="2">Uncharacterized protein</fullName>
    </submittedName>
</protein>
<organism evidence="2 3">
    <name type="scientific">Phytophthora fragariae</name>
    <dbReference type="NCBI Taxonomy" id="53985"/>
    <lineage>
        <taxon>Eukaryota</taxon>
        <taxon>Sar</taxon>
        <taxon>Stramenopiles</taxon>
        <taxon>Oomycota</taxon>
        <taxon>Peronosporomycetes</taxon>
        <taxon>Peronosporales</taxon>
        <taxon>Peronosporaceae</taxon>
        <taxon>Phytophthora</taxon>
    </lineage>
</organism>
<dbReference type="Proteomes" id="UP000486351">
    <property type="component" value="Unassembled WGS sequence"/>
</dbReference>
<gene>
    <name evidence="2" type="ORF">PF008_g4756</name>
</gene>
<dbReference type="AlphaFoldDB" id="A0A6G0SBD5"/>
<proteinExistence type="predicted"/>
<reference evidence="2 3" key="1">
    <citation type="submission" date="2018-09" db="EMBL/GenBank/DDBJ databases">
        <title>Genomic investigation of the strawberry pathogen Phytophthora fragariae indicates pathogenicity is determined by transcriptional variation in three key races.</title>
        <authorList>
            <person name="Adams T.M."/>
            <person name="Armitage A.D."/>
            <person name="Sobczyk M.K."/>
            <person name="Bates H.J."/>
            <person name="Dunwell J.M."/>
            <person name="Nellist C.F."/>
            <person name="Harrison R.J."/>
        </authorList>
    </citation>
    <scope>NUCLEOTIDE SEQUENCE [LARGE SCALE GENOMIC DNA]</scope>
    <source>
        <strain evidence="2 3">NOV-77</strain>
    </source>
</reference>
<evidence type="ECO:0000313" key="2">
    <source>
        <dbReference type="EMBL" id="KAE9353913.1"/>
    </source>
</evidence>
<feature type="compositionally biased region" description="Basic residues" evidence="1">
    <location>
        <begin position="16"/>
        <end position="30"/>
    </location>
</feature>
<evidence type="ECO:0000313" key="3">
    <source>
        <dbReference type="Proteomes" id="UP000486351"/>
    </source>
</evidence>
<feature type="region of interest" description="Disordered" evidence="1">
    <location>
        <begin position="1"/>
        <end position="30"/>
    </location>
</feature>
<feature type="compositionally biased region" description="Polar residues" evidence="1">
    <location>
        <begin position="1"/>
        <end position="15"/>
    </location>
</feature>
<dbReference type="EMBL" id="QXFY01000167">
    <property type="protein sequence ID" value="KAE9353913.1"/>
    <property type="molecule type" value="Genomic_DNA"/>
</dbReference>